<evidence type="ECO:0000259" key="2">
    <source>
        <dbReference type="Pfam" id="PF12770"/>
    </source>
</evidence>
<dbReference type="InterPro" id="IPR024983">
    <property type="entry name" value="CHAT_dom"/>
</dbReference>
<sequence>MLNQYRRYIQRRSLGFLFLCSLTFCLWLNHAVLIGEVVRAQTPDAGQLLVQQGVENYQVGRLQSAIKDWEQALTIYKDTHDRASEAVVLENLARAYQQVGQMDKSIAYWDKAIAHYRQVGDVQQVGRMLIEQSQVYNSLGQPRKAIALLCGVLQGEPQEEPSKEVEKNSDCRQESALLLTRFSKDRTGEAGALGSLGEAYRLVGYYDRSIQYLESAEKIAPKGFDFLVLNSLGNAYVSRAELWNLRAESAKQSSVQKVDEFQQKSKSDYQKALNKFQSSFEKAGSQDNQVAQIRVLMNLIQFYYRTQAEPTQFNKAVEKALALREKLPDSTSKVYITVDLANLPVVTKPVSSPLTQCPLQRQLSDEQASALLQDAVKVADNIQDSRSLSFANGARGHFYECRQQYEPALELTRKALWQADQKLKAKDSLYLWQWQVGRIFNKQNKKSEAVTAYQEAYSTLEEIRSDLLEADRDLQFDFRDVVEPLYRELAQLRLEIAEISSIEPENRNEQLKTALETIDSLKLAELQNYFGNDCVISAINNSKNPKELLQKNTAVLSSIIFDNRTAIVLNLPNGTQQVEWINEKREDLEKEIQNFSQFLRDGDKTISDDNIKQASQKLYSKIFQKIENKANLAAENIKTLVFIQDGFFRSIPMAALYDGKQYLIEKYAIATTPSLRLTASQQLNRQHSRALILGVTTKVKVDEIDYPILPKVSSEIKNVQQLFPNSKVLVNSSFNRNNLGKELKKTAYPIIHIATHAQFGIIAEDTFLVAGDNDKLTIKELENTLRQVNGGLNSVELLTLTACQTAVGDDRATLGLAGVALQVGVKSALATLWSVNDDSTFHLISAFYDNFRKSGVSKAEALRQAQLKLINAKKIDSLNDQYDNPAYWAPFILSGNWL</sequence>
<dbReference type="Pfam" id="PF13176">
    <property type="entry name" value="TPR_7"/>
    <property type="match status" value="1"/>
</dbReference>
<keyword evidence="1" id="KW-0802">TPR repeat</keyword>
<dbReference type="SMART" id="SM00028">
    <property type="entry name" value="TPR"/>
    <property type="match status" value="5"/>
</dbReference>
<evidence type="ECO:0000313" key="3">
    <source>
        <dbReference type="EMBL" id="KIE13486.1"/>
    </source>
</evidence>
<protein>
    <recommendedName>
        <fullName evidence="2">CHAT domain-containing protein</fullName>
    </recommendedName>
</protein>
<dbReference type="Pfam" id="PF12770">
    <property type="entry name" value="CHAT"/>
    <property type="match status" value="1"/>
</dbReference>
<reference evidence="3" key="1">
    <citation type="journal article" date="2015" name="Genome Announc.">
        <title>Draft Genome Sequence of Tolypothrix boutellei Strain VB521301.</title>
        <authorList>
            <person name="Chandrababunaidu M.M."/>
            <person name="Singh D."/>
            <person name="Sen D."/>
            <person name="Bhan S."/>
            <person name="Das S."/>
            <person name="Gupta A."/>
            <person name="Adhikary S.P."/>
            <person name="Tripathy S."/>
        </authorList>
    </citation>
    <scope>NUCLEOTIDE SEQUENCE</scope>
    <source>
        <strain evidence="3">VB521301</strain>
    </source>
</reference>
<feature type="domain" description="CHAT" evidence="2">
    <location>
        <begin position="614"/>
        <end position="896"/>
    </location>
</feature>
<feature type="repeat" description="TPR" evidence="1">
    <location>
        <begin position="190"/>
        <end position="223"/>
    </location>
</feature>
<dbReference type="PANTHER" id="PTHR10098:SF112">
    <property type="entry name" value="SLR0380 PROTEIN"/>
    <property type="match status" value="1"/>
</dbReference>
<dbReference type="PANTHER" id="PTHR10098">
    <property type="entry name" value="RAPSYN-RELATED"/>
    <property type="match status" value="1"/>
</dbReference>
<accession>A0A0C1NKX9</accession>
<dbReference type="STRING" id="1479485.DA73_0203700"/>
<dbReference type="Gene3D" id="1.25.40.10">
    <property type="entry name" value="Tetratricopeptide repeat domain"/>
    <property type="match status" value="2"/>
</dbReference>
<dbReference type="AlphaFoldDB" id="A0A0C1NKX9"/>
<dbReference type="OrthoDB" id="446317at2"/>
<comment type="caution">
    <text evidence="3">The sequence shown here is derived from an EMBL/GenBank/DDBJ whole genome shotgun (WGS) entry which is preliminary data.</text>
</comment>
<dbReference type="SUPFAM" id="SSF48452">
    <property type="entry name" value="TPR-like"/>
    <property type="match status" value="2"/>
</dbReference>
<evidence type="ECO:0000256" key="1">
    <source>
        <dbReference type="PROSITE-ProRule" id="PRU00339"/>
    </source>
</evidence>
<gene>
    <name evidence="3" type="ORF">DA73_0203700</name>
</gene>
<name>A0A0C1NKX9_9CYAN</name>
<organism evidence="3">
    <name type="scientific">Tolypothrix bouteillei VB521301</name>
    <dbReference type="NCBI Taxonomy" id="1479485"/>
    <lineage>
        <taxon>Bacteria</taxon>
        <taxon>Bacillati</taxon>
        <taxon>Cyanobacteriota</taxon>
        <taxon>Cyanophyceae</taxon>
        <taxon>Nostocales</taxon>
        <taxon>Tolypothrichaceae</taxon>
        <taxon>Tolypothrix</taxon>
    </lineage>
</organism>
<dbReference type="EMBL" id="JHEG02000016">
    <property type="protein sequence ID" value="KIE13486.1"/>
    <property type="molecule type" value="Genomic_DNA"/>
</dbReference>
<dbReference type="Pfam" id="PF13424">
    <property type="entry name" value="TPR_12"/>
    <property type="match status" value="1"/>
</dbReference>
<dbReference type="PROSITE" id="PS50005">
    <property type="entry name" value="TPR"/>
    <property type="match status" value="1"/>
</dbReference>
<dbReference type="InterPro" id="IPR011990">
    <property type="entry name" value="TPR-like_helical_dom_sf"/>
</dbReference>
<proteinExistence type="predicted"/>
<dbReference type="InterPro" id="IPR019734">
    <property type="entry name" value="TPR_rpt"/>
</dbReference>